<evidence type="ECO:0000313" key="3">
    <source>
        <dbReference type="Proteomes" id="UP001465755"/>
    </source>
</evidence>
<gene>
    <name evidence="2" type="ORF">WJX73_002620</name>
</gene>
<keyword evidence="3" id="KW-1185">Reference proteome</keyword>
<proteinExistence type="predicted"/>
<feature type="region of interest" description="Disordered" evidence="1">
    <location>
        <begin position="86"/>
        <end position="109"/>
    </location>
</feature>
<evidence type="ECO:0000313" key="2">
    <source>
        <dbReference type="EMBL" id="KAK9796277.1"/>
    </source>
</evidence>
<accession>A0AAW1NVK2</accession>
<dbReference type="AlphaFoldDB" id="A0AAW1NVK2"/>
<name>A0AAW1NVK2_9CHLO</name>
<organism evidence="2 3">
    <name type="scientific">Symbiochloris irregularis</name>
    <dbReference type="NCBI Taxonomy" id="706552"/>
    <lineage>
        <taxon>Eukaryota</taxon>
        <taxon>Viridiplantae</taxon>
        <taxon>Chlorophyta</taxon>
        <taxon>core chlorophytes</taxon>
        <taxon>Trebouxiophyceae</taxon>
        <taxon>Trebouxiales</taxon>
        <taxon>Trebouxiaceae</taxon>
        <taxon>Symbiochloris</taxon>
    </lineage>
</organism>
<sequence>MLLQIRGIWGKVEIYLDKLLDCRSCGWLQVESRVTARVLPLCDWLQARAFGITDLQLTQRPNVCGERYCNSWKLYAGASGPITLDSTHQHDAAQHKGQLCNSKHGDQAP</sequence>
<evidence type="ECO:0000256" key="1">
    <source>
        <dbReference type="SAM" id="MobiDB-lite"/>
    </source>
</evidence>
<comment type="caution">
    <text evidence="2">The sequence shown here is derived from an EMBL/GenBank/DDBJ whole genome shotgun (WGS) entry which is preliminary data.</text>
</comment>
<protein>
    <submittedName>
        <fullName evidence="2">Uncharacterized protein</fullName>
    </submittedName>
</protein>
<reference evidence="2 3" key="1">
    <citation type="journal article" date="2024" name="Nat. Commun.">
        <title>Phylogenomics reveals the evolutionary origins of lichenization in chlorophyte algae.</title>
        <authorList>
            <person name="Puginier C."/>
            <person name="Libourel C."/>
            <person name="Otte J."/>
            <person name="Skaloud P."/>
            <person name="Haon M."/>
            <person name="Grisel S."/>
            <person name="Petersen M."/>
            <person name="Berrin J.G."/>
            <person name="Delaux P.M."/>
            <person name="Dal Grande F."/>
            <person name="Keller J."/>
        </authorList>
    </citation>
    <scope>NUCLEOTIDE SEQUENCE [LARGE SCALE GENOMIC DNA]</scope>
    <source>
        <strain evidence="2 3">SAG 2036</strain>
    </source>
</reference>
<dbReference type="Proteomes" id="UP001465755">
    <property type="component" value="Unassembled WGS sequence"/>
</dbReference>
<dbReference type="EMBL" id="JALJOQ010000117">
    <property type="protein sequence ID" value="KAK9796277.1"/>
    <property type="molecule type" value="Genomic_DNA"/>
</dbReference>